<dbReference type="AlphaFoldDB" id="L8JNN9"/>
<organism evidence="1 2">
    <name type="scientific">Fulvivirga imtechensis AK7</name>
    <dbReference type="NCBI Taxonomy" id="1237149"/>
    <lineage>
        <taxon>Bacteria</taxon>
        <taxon>Pseudomonadati</taxon>
        <taxon>Bacteroidota</taxon>
        <taxon>Cytophagia</taxon>
        <taxon>Cytophagales</taxon>
        <taxon>Fulvivirgaceae</taxon>
        <taxon>Fulvivirga</taxon>
    </lineage>
</organism>
<accession>L8JNN9</accession>
<proteinExistence type="predicted"/>
<keyword evidence="2" id="KW-1185">Reference proteome</keyword>
<dbReference type="STRING" id="1237149.C900_03714"/>
<reference evidence="1 2" key="1">
    <citation type="submission" date="2012-12" db="EMBL/GenBank/DDBJ databases">
        <title>Genome assembly of Fulvivirga imtechensis AK7.</title>
        <authorList>
            <person name="Nupur N."/>
            <person name="Khatri I."/>
            <person name="Kumar R."/>
            <person name="Subramanian S."/>
            <person name="Pinnaka A."/>
        </authorList>
    </citation>
    <scope>NUCLEOTIDE SEQUENCE [LARGE SCALE GENOMIC DNA]</scope>
    <source>
        <strain evidence="1 2">AK7</strain>
    </source>
</reference>
<evidence type="ECO:0000313" key="1">
    <source>
        <dbReference type="EMBL" id="ELR70460.1"/>
    </source>
</evidence>
<dbReference type="EMBL" id="AMZN01000053">
    <property type="protein sequence ID" value="ELR70460.1"/>
    <property type="molecule type" value="Genomic_DNA"/>
</dbReference>
<dbReference type="Proteomes" id="UP000011135">
    <property type="component" value="Unassembled WGS sequence"/>
</dbReference>
<name>L8JNN9_9BACT</name>
<sequence>MSASPKKLSYLRTFHFWYFASLADIPALRSGVFLGPVGF</sequence>
<gene>
    <name evidence="1" type="ORF">C900_03714</name>
</gene>
<protein>
    <submittedName>
        <fullName evidence="1">Uncharacterized protein</fullName>
    </submittedName>
</protein>
<evidence type="ECO:0000313" key="2">
    <source>
        <dbReference type="Proteomes" id="UP000011135"/>
    </source>
</evidence>
<comment type="caution">
    <text evidence="1">The sequence shown here is derived from an EMBL/GenBank/DDBJ whole genome shotgun (WGS) entry which is preliminary data.</text>
</comment>